<name>A0A5B8RIF0_9VIRU</name>
<dbReference type="EMBL" id="MN081869">
    <property type="protein sequence ID" value="QEA08346.1"/>
    <property type="molecule type" value="Genomic_DNA"/>
</dbReference>
<dbReference type="InterPro" id="IPR043846">
    <property type="entry name" value="DUF5863"/>
</dbReference>
<dbReference type="Pfam" id="PF19181">
    <property type="entry name" value="DUF5863"/>
    <property type="match status" value="1"/>
</dbReference>
<proteinExistence type="predicted"/>
<protein>
    <submittedName>
        <fullName evidence="1">Putative product 422L</fullName>
    </submittedName>
</protein>
<organism evidence="1">
    <name type="scientific">Iridovirus Liz-CrIV</name>
    <dbReference type="NCBI Taxonomy" id="2594309"/>
    <lineage>
        <taxon>Viruses</taxon>
        <taxon>Varidnaviria</taxon>
        <taxon>Bamfordvirae</taxon>
        <taxon>Nucleocytoviricota</taxon>
        <taxon>Megaviricetes</taxon>
        <taxon>Pimascovirales</taxon>
        <taxon>Pimascovirales incertae sedis</taxon>
        <taxon>Iridoviridae</taxon>
    </lineage>
</organism>
<sequence>MSAIFKIIHETSSKFMDSILREGKLLTSNNLNKKFLTDSPKGQGSKNRKLCDSEESIKNREHFWKHCDEADGVYFRILEMDTPLKTYTGDIILVFSKDMLYKYSWILNTTENFGFYISSPGFEGESQFSGEIGTTYTLDTLKDMDVSSFDPYSSELCVFNNVSLKFLKEIYVREPAFEDLQRSVRALNKYSNAPIIIF</sequence>
<evidence type="ECO:0000313" key="1">
    <source>
        <dbReference type="EMBL" id="QEA08346.1"/>
    </source>
</evidence>
<accession>A0A5B8RIF0</accession>
<reference evidence="1" key="1">
    <citation type="journal article" date="2019" name="Viruses">
        <title>Detection and Characterization of Invertebrate Iridoviruses Found in Reptiles and Prey Insects in Europe over the Past Two Decades.</title>
        <authorList>
            <person name="Papp T."/>
            <person name="Marschang R.E."/>
        </authorList>
    </citation>
    <scope>NUCLEOTIDE SEQUENCE</scope>
    <source>
        <strain evidence="1">Liz-CrIV</strain>
    </source>
</reference>